<dbReference type="PANTHER" id="PTHR39330:SF1">
    <property type="entry name" value="ETHANOLAMINE AMMONIA-LYASE SMALL SUBUNIT"/>
    <property type="match status" value="1"/>
</dbReference>
<dbReference type="AlphaFoldDB" id="A0A9J7BP05"/>
<feature type="binding site" evidence="5">
    <location>
        <position position="206"/>
    </location>
    <ligand>
        <name>adenosylcob(III)alamin</name>
        <dbReference type="ChEBI" id="CHEBI:18408"/>
    </ligand>
</feature>
<accession>A0A9J7BP05</accession>
<dbReference type="Pfam" id="PF05985">
    <property type="entry name" value="EutC"/>
    <property type="match status" value="1"/>
</dbReference>
<comment type="cofactor">
    <cofactor evidence="5">
        <name>adenosylcob(III)alamin</name>
        <dbReference type="ChEBI" id="CHEBI:18408"/>
    </cofactor>
    <text evidence="5">Binds between the large and small subunits.</text>
</comment>
<organism evidence="6 7">
    <name type="scientific">Occallatibacter riparius</name>
    <dbReference type="NCBI Taxonomy" id="1002689"/>
    <lineage>
        <taxon>Bacteria</taxon>
        <taxon>Pseudomonadati</taxon>
        <taxon>Acidobacteriota</taxon>
        <taxon>Terriglobia</taxon>
        <taxon>Terriglobales</taxon>
        <taxon>Acidobacteriaceae</taxon>
        <taxon>Occallatibacter</taxon>
    </lineage>
</organism>
<dbReference type="KEGG" id="orp:MOP44_00100"/>
<protein>
    <recommendedName>
        <fullName evidence="5">Ethanolamine ammonia-lyase small subunit</fullName>
        <shortName evidence="5">EAL small subunit</shortName>
        <ecNumber evidence="5">4.3.1.7</ecNumber>
    </recommendedName>
</protein>
<dbReference type="HAMAP" id="MF_00601">
    <property type="entry name" value="EutC"/>
    <property type="match status" value="1"/>
</dbReference>
<evidence type="ECO:0000256" key="2">
    <source>
        <dbReference type="ARBA" id="ARBA00023239"/>
    </source>
</evidence>
<comment type="pathway">
    <text evidence="5">Amine and polyamine degradation; ethanolamine degradation.</text>
</comment>
<keyword evidence="2 5" id="KW-0456">Lyase</keyword>
<keyword evidence="1 5" id="KW-0846">Cobalamin</keyword>
<dbReference type="EMBL" id="CP093313">
    <property type="protein sequence ID" value="UWZ84351.1"/>
    <property type="molecule type" value="Genomic_DNA"/>
</dbReference>
<dbReference type="GO" id="GO:0008851">
    <property type="term" value="F:ethanolamine ammonia-lyase activity"/>
    <property type="evidence" value="ECO:0007669"/>
    <property type="project" value="UniProtKB-UniRule"/>
</dbReference>
<keyword evidence="4 5" id="KW-1283">Bacterial microcompartment</keyword>
<comment type="subcellular location">
    <subcellularLocation>
        <location evidence="5">Bacterial microcompartment</location>
    </subcellularLocation>
</comment>
<sequence length="254" mass="27439">MSEPVQPSMAARLRAFTHARVGLGRSGVSQQLRHVLEFQRAHATARDAVHALIDPIQFAASISESLGLREVLTLHSAAADRRTYLQRPDLGRTLDSRSRDLINVFSASHFDLAIVIADGLSALAVERHAIPLLQIALPQLDAWNIAPISVVEQGRVAIGDEIGEALHVRIAVVLIGERPGLSSPDSLGAYVTWMPRHGRTDAERVCISNIRPEGLGYMDAAAQLISVLSAAMRNQLTGVGARDSRPPLPEGGRR</sequence>
<evidence type="ECO:0000256" key="1">
    <source>
        <dbReference type="ARBA" id="ARBA00022628"/>
    </source>
</evidence>
<keyword evidence="3 5" id="KW-0170">Cobalt</keyword>
<reference evidence="6" key="1">
    <citation type="submission" date="2021-04" db="EMBL/GenBank/DDBJ databases">
        <title>Phylogenetic analysis of Acidobacteriaceae.</title>
        <authorList>
            <person name="Qiu L."/>
            <person name="Zhang Q."/>
        </authorList>
    </citation>
    <scope>NUCLEOTIDE SEQUENCE</scope>
    <source>
        <strain evidence="6">DSM 25168</strain>
    </source>
</reference>
<dbReference type="EC" id="4.3.1.7" evidence="5"/>
<feature type="binding site" evidence="5">
    <location>
        <position position="177"/>
    </location>
    <ligand>
        <name>adenosylcob(III)alamin</name>
        <dbReference type="ChEBI" id="CHEBI:18408"/>
    </ligand>
</feature>
<evidence type="ECO:0000313" key="6">
    <source>
        <dbReference type="EMBL" id="UWZ84351.1"/>
    </source>
</evidence>
<dbReference type="GO" id="GO:0031419">
    <property type="term" value="F:cobalamin binding"/>
    <property type="evidence" value="ECO:0007669"/>
    <property type="project" value="UniProtKB-UniRule"/>
</dbReference>
<comment type="catalytic activity">
    <reaction evidence="5">
        <text>ethanolamine = acetaldehyde + NH4(+)</text>
        <dbReference type="Rhea" id="RHEA:15313"/>
        <dbReference type="ChEBI" id="CHEBI:15343"/>
        <dbReference type="ChEBI" id="CHEBI:28938"/>
        <dbReference type="ChEBI" id="CHEBI:57603"/>
        <dbReference type="EC" id="4.3.1.7"/>
    </reaction>
</comment>
<evidence type="ECO:0000313" key="7">
    <source>
        <dbReference type="Proteomes" id="UP001059380"/>
    </source>
</evidence>
<dbReference type="GO" id="GO:0031471">
    <property type="term" value="C:ethanolamine degradation polyhedral organelle"/>
    <property type="evidence" value="ECO:0007669"/>
    <property type="project" value="UniProtKB-UniRule"/>
</dbReference>
<dbReference type="RefSeq" id="WP_260793855.1">
    <property type="nucleotide sequence ID" value="NZ_CP093313.1"/>
</dbReference>
<proteinExistence type="inferred from homology"/>
<comment type="function">
    <text evidence="5">Catalyzes the deamination of various vicinal amino-alcohols to oxo compounds. Allows this organism to utilize ethanolamine as the sole source of nitrogen and carbon in the presence of external vitamin B12.</text>
</comment>
<keyword evidence="7" id="KW-1185">Reference proteome</keyword>
<dbReference type="InterPro" id="IPR042251">
    <property type="entry name" value="EutC_C"/>
</dbReference>
<dbReference type="Proteomes" id="UP001059380">
    <property type="component" value="Chromosome"/>
</dbReference>
<evidence type="ECO:0000256" key="5">
    <source>
        <dbReference type="HAMAP-Rule" id="MF_00601"/>
    </source>
</evidence>
<evidence type="ECO:0000256" key="3">
    <source>
        <dbReference type="ARBA" id="ARBA00023285"/>
    </source>
</evidence>
<comment type="similarity">
    <text evidence="5">Belongs to the EutC family.</text>
</comment>
<dbReference type="PIRSF" id="PIRSF018982">
    <property type="entry name" value="EutC"/>
    <property type="match status" value="1"/>
</dbReference>
<gene>
    <name evidence="5 6" type="primary">eutC</name>
    <name evidence="6" type="ORF">MOP44_00100</name>
</gene>
<dbReference type="Gene3D" id="1.10.30.40">
    <property type="entry name" value="Ethanolamine ammonia-lyase light chain (EutC), N-terminal domain"/>
    <property type="match status" value="1"/>
</dbReference>
<dbReference type="InterPro" id="IPR042255">
    <property type="entry name" value="EutC_N"/>
</dbReference>
<dbReference type="PANTHER" id="PTHR39330">
    <property type="entry name" value="ETHANOLAMINE AMMONIA-LYASE LIGHT CHAIN"/>
    <property type="match status" value="1"/>
</dbReference>
<dbReference type="GO" id="GO:0006520">
    <property type="term" value="P:amino acid metabolic process"/>
    <property type="evidence" value="ECO:0007669"/>
    <property type="project" value="InterPro"/>
</dbReference>
<dbReference type="GO" id="GO:0046336">
    <property type="term" value="P:ethanolamine catabolic process"/>
    <property type="evidence" value="ECO:0007669"/>
    <property type="project" value="UniProtKB-UniRule"/>
</dbReference>
<dbReference type="Gene3D" id="3.40.50.11240">
    <property type="entry name" value="Ethanolamine ammonia-lyase light chain (EutC)"/>
    <property type="match status" value="1"/>
</dbReference>
<dbReference type="GO" id="GO:0009350">
    <property type="term" value="C:ethanolamine ammonia-lyase complex"/>
    <property type="evidence" value="ECO:0007669"/>
    <property type="project" value="UniProtKB-UniRule"/>
</dbReference>
<comment type="subunit">
    <text evidence="5">The basic unit is a heterodimer which dimerizes to form tetramers. The heterotetramers trimerize; 6 large subunits form a core ring with 6 small subunits projecting outwards.</text>
</comment>
<name>A0A9J7BP05_9BACT</name>
<dbReference type="InterPro" id="IPR009246">
    <property type="entry name" value="EutC"/>
</dbReference>
<feature type="binding site" evidence="5">
    <location>
        <position position="156"/>
    </location>
    <ligand>
        <name>adenosylcob(III)alamin</name>
        <dbReference type="ChEBI" id="CHEBI:18408"/>
    </ligand>
</feature>
<evidence type="ECO:0000256" key="4">
    <source>
        <dbReference type="ARBA" id="ARBA00024446"/>
    </source>
</evidence>
<dbReference type="NCBIfam" id="NF003971">
    <property type="entry name" value="PRK05465.1"/>
    <property type="match status" value="1"/>
</dbReference>